<sequence length="160" mass="16853">MLYEGAIGAPLHTKENKMSQSAAFPRLSSPRLVLAAGAVALAALGLGGCSSMGMGMSSAPSAVKVANGTLTDAHGMTLYTFDRDTMAGKSACNGNCANNWPPLTANDADKASGDYTIIVRDDGKRQWAYHGKPLYLWSKDKMPGDQTGDGFMNAWHIAKP</sequence>
<gene>
    <name evidence="1" type="ordered locus">RSPO_c00513</name>
</gene>
<dbReference type="Pfam" id="PF03640">
    <property type="entry name" value="Lipoprotein_15"/>
    <property type="match status" value="2"/>
</dbReference>
<dbReference type="HOGENOM" id="CLU_053665_2_0_4"/>
<dbReference type="PANTHER" id="PTHR39335">
    <property type="entry name" value="BLL4220 PROTEIN"/>
    <property type="match status" value="1"/>
</dbReference>
<dbReference type="eggNOG" id="COG4315">
    <property type="taxonomic scope" value="Bacteria"/>
</dbReference>
<dbReference type="GO" id="GO:0043448">
    <property type="term" value="P:alkane catabolic process"/>
    <property type="evidence" value="ECO:0007669"/>
    <property type="project" value="TreeGrafter"/>
</dbReference>
<dbReference type="EMBL" id="CP002819">
    <property type="protein sequence ID" value="AEG67816.1"/>
    <property type="molecule type" value="Genomic_DNA"/>
</dbReference>
<dbReference type="KEGG" id="rsn:RSPO_c00513"/>
<dbReference type="InterPro" id="IPR005297">
    <property type="entry name" value="Lipoprotein_repeat"/>
</dbReference>
<evidence type="ECO:0000313" key="1">
    <source>
        <dbReference type="EMBL" id="AEG67816.1"/>
    </source>
</evidence>
<dbReference type="AlphaFoldDB" id="F6FXT3"/>
<dbReference type="PATRIC" id="fig|1031711.3.peg.498"/>
<organism evidence="1 2">
    <name type="scientific">Ralstonia solanacearum (strain Po82)</name>
    <dbReference type="NCBI Taxonomy" id="1031711"/>
    <lineage>
        <taxon>Bacteria</taxon>
        <taxon>Pseudomonadati</taxon>
        <taxon>Pseudomonadota</taxon>
        <taxon>Betaproteobacteria</taxon>
        <taxon>Burkholderiales</taxon>
        <taxon>Burkholderiaceae</taxon>
        <taxon>Ralstonia</taxon>
        <taxon>Ralstonia solanacearum species complex</taxon>
    </lineage>
</organism>
<dbReference type="PANTHER" id="PTHR39335:SF1">
    <property type="entry name" value="BLL4220 PROTEIN"/>
    <property type="match status" value="1"/>
</dbReference>
<proteinExistence type="predicted"/>
<evidence type="ECO:0000313" key="2">
    <source>
        <dbReference type="Proteomes" id="UP000007953"/>
    </source>
</evidence>
<reference evidence="1 2" key="1">
    <citation type="journal article" date="2011" name="J. Bacteriol.">
        <title>Complete genome sequence of the plant pathogen Ralstonia solanacearum strain Po82.</title>
        <authorList>
            <person name="Xu J."/>
            <person name="Zheng H.J."/>
            <person name="Liu L."/>
            <person name="Pan Z.C."/>
            <person name="Prior P."/>
            <person name="Tang B."/>
            <person name="Xu J.S."/>
            <person name="Zhang H."/>
            <person name="Tian Q."/>
            <person name="Zhang L.Q."/>
            <person name="Feng J."/>
        </authorList>
    </citation>
    <scope>NUCLEOTIDE SEQUENCE [LARGE SCALE GENOMIC DNA]</scope>
    <source>
        <strain evidence="1 2">Po82</strain>
    </source>
</reference>
<protein>
    <submittedName>
        <fullName evidence="1">ATP/GTP binding protein</fullName>
    </submittedName>
</protein>
<name>F6FXT3_RALS8</name>
<dbReference type="Proteomes" id="UP000007953">
    <property type="component" value="Chromosome"/>
</dbReference>
<accession>F6FXT3</accession>